<proteinExistence type="inferred from homology"/>
<dbReference type="PANTHER" id="PTHR10562">
    <property type="entry name" value="SMALL UBIQUITIN-RELATED MODIFIER"/>
    <property type="match status" value="1"/>
</dbReference>
<dbReference type="Gene3D" id="3.10.20.90">
    <property type="entry name" value="Phosphatidylinositol 3-kinase Catalytic Subunit, Chain A, domain 1"/>
    <property type="match status" value="1"/>
</dbReference>
<dbReference type="SUPFAM" id="SSF54236">
    <property type="entry name" value="Ubiquitin-like"/>
    <property type="match status" value="1"/>
</dbReference>
<name>A0AAV0GN77_9ROSI</name>
<dbReference type="EMBL" id="CAMGYJ010000002">
    <property type="protein sequence ID" value="CAI0374149.1"/>
    <property type="molecule type" value="Genomic_DNA"/>
</dbReference>
<organism evidence="3 5">
    <name type="scientific">Linum tenue</name>
    <dbReference type="NCBI Taxonomy" id="586396"/>
    <lineage>
        <taxon>Eukaryota</taxon>
        <taxon>Viridiplantae</taxon>
        <taxon>Streptophyta</taxon>
        <taxon>Embryophyta</taxon>
        <taxon>Tracheophyta</taxon>
        <taxon>Spermatophyta</taxon>
        <taxon>Magnoliopsida</taxon>
        <taxon>eudicotyledons</taxon>
        <taxon>Gunneridae</taxon>
        <taxon>Pentapetalae</taxon>
        <taxon>rosids</taxon>
        <taxon>fabids</taxon>
        <taxon>Malpighiales</taxon>
        <taxon>Linaceae</taxon>
        <taxon>Linum</taxon>
    </lineage>
</organism>
<feature type="domain" description="Ubiquitin-like" evidence="2">
    <location>
        <begin position="10"/>
        <end position="91"/>
    </location>
</feature>
<dbReference type="SMART" id="SM00213">
    <property type="entry name" value="UBQ"/>
    <property type="match status" value="1"/>
</dbReference>
<dbReference type="Pfam" id="PF11976">
    <property type="entry name" value="Rad60-SLD"/>
    <property type="match status" value="1"/>
</dbReference>
<dbReference type="PROSITE" id="PS50053">
    <property type="entry name" value="UBIQUITIN_2"/>
    <property type="match status" value="1"/>
</dbReference>
<keyword evidence="5" id="KW-1185">Reference proteome</keyword>
<evidence type="ECO:0000259" key="2">
    <source>
        <dbReference type="PROSITE" id="PS50053"/>
    </source>
</evidence>
<evidence type="ECO:0000313" key="3">
    <source>
        <dbReference type="EMBL" id="CAI0374149.1"/>
    </source>
</evidence>
<evidence type="ECO:0000313" key="4">
    <source>
        <dbReference type="EMBL" id="CAI0437583.1"/>
    </source>
</evidence>
<dbReference type="InterPro" id="IPR022617">
    <property type="entry name" value="Rad60/SUMO-like_dom"/>
</dbReference>
<evidence type="ECO:0000256" key="1">
    <source>
        <dbReference type="RuleBase" id="RU361190"/>
    </source>
</evidence>
<keyword evidence="1" id="KW-0833">Ubl conjugation pathway</keyword>
<comment type="subcellular location">
    <subcellularLocation>
        <location evidence="1">Nucleus</location>
    </subcellularLocation>
</comment>
<dbReference type="InterPro" id="IPR000626">
    <property type="entry name" value="Ubiquitin-like_dom"/>
</dbReference>
<dbReference type="InterPro" id="IPR029071">
    <property type="entry name" value="Ubiquitin-like_domsf"/>
</dbReference>
<evidence type="ECO:0000313" key="5">
    <source>
        <dbReference type="Proteomes" id="UP001154282"/>
    </source>
</evidence>
<protein>
    <recommendedName>
        <fullName evidence="1">Small ubiquitin-related modifier</fullName>
        <shortName evidence="1">SUMO</shortName>
    </recommendedName>
</protein>
<gene>
    <name evidence="4" type="ORF">LITE_LOCUS25515</name>
    <name evidence="3" type="ORF">LITE_LOCUS77</name>
</gene>
<dbReference type="AlphaFoldDB" id="A0AAV0GN77"/>
<keyword evidence="1" id="KW-0539">Nucleus</keyword>
<dbReference type="EMBL" id="CAMGYJ010000006">
    <property type="protein sequence ID" value="CAI0437583.1"/>
    <property type="molecule type" value="Genomic_DNA"/>
</dbReference>
<comment type="caution">
    <text evidence="3">The sequence shown here is derived from an EMBL/GenBank/DDBJ whole genome shotgun (WGS) entry which is preliminary data.</text>
</comment>
<reference evidence="3" key="1">
    <citation type="submission" date="2022-08" db="EMBL/GenBank/DDBJ databases">
        <authorList>
            <person name="Gutierrez-Valencia J."/>
        </authorList>
    </citation>
    <scope>NUCLEOTIDE SEQUENCE</scope>
</reference>
<accession>A0AAV0GN77</accession>
<comment type="similarity">
    <text evidence="1">Belongs to the ubiquitin family. SUMO subfamily.</text>
</comment>
<dbReference type="Proteomes" id="UP001154282">
    <property type="component" value="Unassembled WGS sequence"/>
</dbReference>
<dbReference type="GO" id="GO:0005634">
    <property type="term" value="C:nucleus"/>
    <property type="evidence" value="ECO:0007669"/>
    <property type="project" value="UniProtKB-SubCell"/>
</dbReference>
<sequence>MDQEPTHKFIHVKVVGQVSSLGGELEVFFRIKESTPLWKLMAAYCRRIGMYEVQDFAFIFDQRLLRPHQTPKQVHMEDGDVIDALLNQTGS</sequence>